<dbReference type="EMBL" id="NQNY01000002">
    <property type="protein sequence ID" value="PAK21672.1"/>
    <property type="molecule type" value="Genomic_DNA"/>
</dbReference>
<evidence type="ECO:0000256" key="2">
    <source>
        <dbReference type="ARBA" id="ARBA00022730"/>
    </source>
</evidence>
<dbReference type="Pfam" id="PF00861">
    <property type="entry name" value="Ribosomal_L18p"/>
    <property type="match status" value="1"/>
</dbReference>
<dbReference type="STRING" id="33922.SAMN02745179_00628"/>
<dbReference type="FunFam" id="3.30.420.100:FF:000001">
    <property type="entry name" value="50S ribosomal protein L18"/>
    <property type="match status" value="1"/>
</dbReference>
<dbReference type="InterPro" id="IPR005484">
    <property type="entry name" value="Ribosomal_uL18_bac/plant/anim"/>
</dbReference>
<evidence type="ECO:0000256" key="7">
    <source>
        <dbReference type="HAMAP-Rule" id="MF_01337"/>
    </source>
</evidence>
<reference evidence="9" key="1">
    <citation type="submission" date="2017-08" db="EMBL/GenBank/DDBJ databases">
        <authorList>
            <person name="de Groot N.N."/>
        </authorList>
    </citation>
    <scope>NUCLEOTIDE SEQUENCE [LARGE SCALE GENOMIC DNA]</scope>
    <source>
        <strain evidence="9">723</strain>
    </source>
</reference>
<dbReference type="CDD" id="cd00432">
    <property type="entry name" value="Ribosomal_L18_L5e"/>
    <property type="match status" value="1"/>
</dbReference>
<evidence type="ECO:0000256" key="3">
    <source>
        <dbReference type="ARBA" id="ARBA00022884"/>
    </source>
</evidence>
<proteinExistence type="inferred from homology"/>
<evidence type="ECO:0000313" key="9">
    <source>
        <dbReference type="EMBL" id="PAK21672.1"/>
    </source>
</evidence>
<dbReference type="NCBIfam" id="TIGR00060">
    <property type="entry name" value="L18_bact"/>
    <property type="match status" value="1"/>
</dbReference>
<dbReference type="RefSeq" id="WP_084232391.1">
    <property type="nucleotide sequence ID" value="NZ_FWXE01000007.1"/>
</dbReference>
<evidence type="ECO:0000256" key="6">
    <source>
        <dbReference type="ARBA" id="ARBA00035197"/>
    </source>
</evidence>
<evidence type="ECO:0000313" key="8">
    <source>
        <dbReference type="EMBL" id="PAF55391.1"/>
    </source>
</evidence>
<dbReference type="PANTHER" id="PTHR12899:SF3">
    <property type="entry name" value="LARGE RIBOSOMAL SUBUNIT PROTEIN UL18M"/>
    <property type="match status" value="1"/>
</dbReference>
<gene>
    <name evidence="7" type="primary">rplR</name>
    <name evidence="8" type="ORF">CJF60_01730</name>
    <name evidence="9" type="ORF">CJJ23_00865</name>
</gene>
<dbReference type="EMBL" id="NQMN01000001">
    <property type="protein sequence ID" value="PAF55391.1"/>
    <property type="molecule type" value="Genomic_DNA"/>
</dbReference>
<keyword evidence="2 7" id="KW-0699">rRNA-binding</keyword>
<dbReference type="InterPro" id="IPR004389">
    <property type="entry name" value="Ribosomal_uL18_bac-type"/>
</dbReference>
<dbReference type="Proteomes" id="UP000216943">
    <property type="component" value="Unassembled WGS sequence"/>
</dbReference>
<reference evidence="10 11" key="2">
    <citation type="submission" date="2017-08" db="EMBL/GenBank/DDBJ databases">
        <authorList>
            <person name="Alvarez-Ponce D."/>
            <person name="Weitzman C.L."/>
            <person name="Tillett R.L."/>
            <person name="Sandmeier F.C."/>
            <person name="Tracy C.R."/>
        </authorList>
    </citation>
    <scope>NUCLEOTIDE SEQUENCE [LARGE SCALE GENOMIC DNA]</scope>
    <source>
        <strain evidence="10">723</strain>
        <strain evidence="8 11">PS6</strain>
    </source>
</reference>
<comment type="subunit">
    <text evidence="7">Part of the 50S ribosomal subunit; part of the 5S rRNA/L5/L18/L25 subcomplex. Contacts the 5S and 23S rRNAs.</text>
</comment>
<comment type="function">
    <text evidence="7">This is one of the proteins that bind and probably mediate the attachment of the 5S RNA into the large ribosomal subunit, where it forms part of the central protuberance.</text>
</comment>
<keyword evidence="3 7" id="KW-0694">RNA-binding</keyword>
<dbReference type="GO" id="GO:0003735">
    <property type="term" value="F:structural constituent of ribosome"/>
    <property type="evidence" value="ECO:0007669"/>
    <property type="project" value="InterPro"/>
</dbReference>
<dbReference type="PANTHER" id="PTHR12899">
    <property type="entry name" value="39S RIBOSOMAL PROTEIN L18, MITOCHONDRIAL"/>
    <property type="match status" value="1"/>
</dbReference>
<evidence type="ECO:0000313" key="11">
    <source>
        <dbReference type="Proteomes" id="UP000217033"/>
    </source>
</evidence>
<dbReference type="OrthoDB" id="9810939at2"/>
<evidence type="ECO:0000256" key="4">
    <source>
        <dbReference type="ARBA" id="ARBA00022980"/>
    </source>
</evidence>
<dbReference type="GO" id="GO:0022625">
    <property type="term" value="C:cytosolic large ribosomal subunit"/>
    <property type="evidence" value="ECO:0007669"/>
    <property type="project" value="TreeGrafter"/>
</dbReference>
<name>A0A1W1X2X2_9BACT</name>
<dbReference type="GO" id="GO:0006412">
    <property type="term" value="P:translation"/>
    <property type="evidence" value="ECO:0007669"/>
    <property type="project" value="UniProtKB-UniRule"/>
</dbReference>
<accession>A0A1W1X2X2</accession>
<dbReference type="AlphaFoldDB" id="A0A1W1X2X2"/>
<evidence type="ECO:0000256" key="5">
    <source>
        <dbReference type="ARBA" id="ARBA00023274"/>
    </source>
</evidence>
<comment type="similarity">
    <text evidence="1 7">Belongs to the universal ribosomal protein uL18 family.</text>
</comment>
<evidence type="ECO:0000313" key="10">
    <source>
        <dbReference type="Proteomes" id="UP000216943"/>
    </source>
</evidence>
<dbReference type="InterPro" id="IPR057268">
    <property type="entry name" value="Ribosomal_L18"/>
</dbReference>
<dbReference type="SUPFAM" id="SSF53137">
    <property type="entry name" value="Translational machinery components"/>
    <property type="match status" value="1"/>
</dbReference>
<evidence type="ECO:0000256" key="1">
    <source>
        <dbReference type="ARBA" id="ARBA00007116"/>
    </source>
</evidence>
<comment type="caution">
    <text evidence="9">The sequence shown here is derived from an EMBL/GenBank/DDBJ whole genome shotgun (WGS) entry which is preliminary data.</text>
</comment>
<keyword evidence="5 7" id="KW-0687">Ribonucleoprotein</keyword>
<dbReference type="Gene3D" id="3.30.420.100">
    <property type="match status" value="1"/>
</dbReference>
<protein>
    <recommendedName>
        <fullName evidence="6 7">Large ribosomal subunit protein uL18</fullName>
    </recommendedName>
</protein>
<sequence>MANLSRNEQRLKKHLKIRSHIKGTAERPRVSVFRSHRNFSVQIIDDTKGLTLVSLSTAKKGDTTYHGNISAATELAKNIAPLMKKANIDKVVFDRSGYLYHGRVKAFAEQLRAEGISF</sequence>
<organism evidence="9 10">
    <name type="scientific">Mycoplasmopsis agassizii</name>
    <dbReference type="NCBI Taxonomy" id="33922"/>
    <lineage>
        <taxon>Bacteria</taxon>
        <taxon>Bacillati</taxon>
        <taxon>Mycoplasmatota</taxon>
        <taxon>Mycoplasmoidales</taxon>
        <taxon>Metamycoplasmataceae</taxon>
        <taxon>Mycoplasmopsis</taxon>
    </lineage>
</organism>
<keyword evidence="4 7" id="KW-0689">Ribosomal protein</keyword>
<dbReference type="GO" id="GO:0008097">
    <property type="term" value="F:5S rRNA binding"/>
    <property type="evidence" value="ECO:0007669"/>
    <property type="project" value="TreeGrafter"/>
</dbReference>
<keyword evidence="11" id="KW-1185">Reference proteome</keyword>
<dbReference type="Proteomes" id="UP000217033">
    <property type="component" value="Unassembled WGS sequence"/>
</dbReference>
<dbReference type="HAMAP" id="MF_01337_B">
    <property type="entry name" value="Ribosomal_uL18_B"/>
    <property type="match status" value="1"/>
</dbReference>